<keyword evidence="4 7" id="KW-0238">DNA-binding</keyword>
<dbReference type="GO" id="GO:0003682">
    <property type="term" value="F:chromatin binding"/>
    <property type="evidence" value="ECO:0007669"/>
    <property type="project" value="UniProtKB-ARBA"/>
</dbReference>
<name>A0AAD7ZJ31_DIPPU</name>
<evidence type="ECO:0000256" key="7">
    <source>
        <dbReference type="RuleBase" id="RU003671"/>
    </source>
</evidence>
<dbReference type="GO" id="GO:0006275">
    <property type="term" value="P:regulation of DNA replication"/>
    <property type="evidence" value="ECO:0007669"/>
    <property type="project" value="InterPro"/>
</dbReference>
<evidence type="ECO:0000259" key="8">
    <source>
        <dbReference type="Pfam" id="PF00705"/>
    </source>
</evidence>
<dbReference type="InterPro" id="IPR022648">
    <property type="entry name" value="Pr_cel_nuc_antig_N"/>
</dbReference>
<dbReference type="PANTHER" id="PTHR11352">
    <property type="entry name" value="PROLIFERATING CELL NUCLEAR ANTIGEN"/>
    <property type="match status" value="1"/>
</dbReference>
<dbReference type="CDD" id="cd00577">
    <property type="entry name" value="PCNA"/>
    <property type="match status" value="1"/>
</dbReference>
<dbReference type="GO" id="GO:0003677">
    <property type="term" value="F:DNA binding"/>
    <property type="evidence" value="ECO:0007669"/>
    <property type="project" value="UniProtKB-KW"/>
</dbReference>
<evidence type="ECO:0000313" key="10">
    <source>
        <dbReference type="EMBL" id="KAJ9581280.1"/>
    </source>
</evidence>
<comment type="caution">
    <text evidence="10">The sequence shown here is derived from an EMBL/GenBank/DDBJ whole genome shotgun (WGS) entry which is preliminary data.</text>
</comment>
<dbReference type="AlphaFoldDB" id="A0AAD7ZJ31"/>
<dbReference type="InterPro" id="IPR022649">
    <property type="entry name" value="Pr_cel_nuc_antig_C"/>
</dbReference>
<dbReference type="SUPFAM" id="SSF55979">
    <property type="entry name" value="DNA clamp"/>
    <property type="match status" value="2"/>
</dbReference>
<protein>
    <recommendedName>
        <fullName evidence="6">DNA sliding clamp PCNA</fullName>
    </recommendedName>
</protein>
<keyword evidence="11" id="KW-1185">Reference proteome</keyword>
<dbReference type="Pfam" id="PF02747">
    <property type="entry name" value="PCNA_C"/>
    <property type="match status" value="1"/>
</dbReference>
<dbReference type="GO" id="GO:0019985">
    <property type="term" value="P:translesion synthesis"/>
    <property type="evidence" value="ECO:0007669"/>
    <property type="project" value="TreeGrafter"/>
</dbReference>
<dbReference type="GO" id="GO:0006298">
    <property type="term" value="P:mismatch repair"/>
    <property type="evidence" value="ECO:0007669"/>
    <property type="project" value="TreeGrafter"/>
</dbReference>
<comment type="similarity">
    <text evidence="2 7">Belongs to the PCNA family.</text>
</comment>
<feature type="domain" description="Proliferating cell nuclear antigen PCNA C-terminal" evidence="9">
    <location>
        <begin position="175"/>
        <end position="301"/>
    </location>
</feature>
<evidence type="ECO:0000256" key="4">
    <source>
        <dbReference type="ARBA" id="ARBA00023125"/>
    </source>
</evidence>
<feature type="domain" description="Proliferating cell nuclear antigen PCNA N-terminal" evidence="8">
    <location>
        <begin position="49"/>
        <end position="172"/>
    </location>
</feature>
<dbReference type="InterPro" id="IPR046938">
    <property type="entry name" value="DNA_clamp_sf"/>
</dbReference>
<dbReference type="PROSITE" id="PS00293">
    <property type="entry name" value="PCNA_2"/>
    <property type="match status" value="1"/>
</dbReference>
<feature type="non-terminal residue" evidence="10">
    <location>
        <position position="1"/>
    </location>
</feature>
<evidence type="ECO:0000256" key="3">
    <source>
        <dbReference type="ARBA" id="ARBA00022705"/>
    </source>
</evidence>
<reference evidence="10" key="2">
    <citation type="submission" date="2023-05" db="EMBL/GenBank/DDBJ databases">
        <authorList>
            <person name="Fouks B."/>
        </authorList>
    </citation>
    <scope>NUCLEOTIDE SEQUENCE</scope>
    <source>
        <strain evidence="10">Stay&amp;Tobe</strain>
        <tissue evidence="10">Testes</tissue>
    </source>
</reference>
<evidence type="ECO:0000256" key="1">
    <source>
        <dbReference type="ARBA" id="ARBA00004123"/>
    </source>
</evidence>
<sequence length="307" mass="34487">LRILVVVMRLVVPRRFAKDCVWHLKVVLRLAFLSTSTRNIILVLRERIMFEARLVQSSILKKVLEAIKDLLNEATFDCSDSGMQLQAMDNSHVSLVSMNLRSDGFDKYRCDRNLSMGMNLSSMTKILKCAANEDVVTIKAQDNADTVTFVFESPNQEKVSDYEMKLMNIDQEHLGIPETDYACVVRLPSGEFARICRDLSQFGESVVISCTKEGVKFSSAGDIGSANVKLAQTTNVDKEELAVTIEMQEPVTLTFASRYLNSFTKATSLSNVQLSMSPDVPLVVEYRIGEIGQIRYYLAPKIEDEDN</sequence>
<evidence type="ECO:0000256" key="5">
    <source>
        <dbReference type="ARBA" id="ARBA00023242"/>
    </source>
</evidence>
<dbReference type="HAMAP" id="MF_00317">
    <property type="entry name" value="DNApol_clamp_arch"/>
    <property type="match status" value="1"/>
</dbReference>
<dbReference type="GO" id="GO:0030337">
    <property type="term" value="F:DNA polymerase processivity factor activity"/>
    <property type="evidence" value="ECO:0007669"/>
    <property type="project" value="InterPro"/>
</dbReference>
<keyword evidence="5 6" id="KW-0539">Nucleus</keyword>
<evidence type="ECO:0000256" key="6">
    <source>
        <dbReference type="RuleBase" id="RU000641"/>
    </source>
</evidence>
<dbReference type="GO" id="GO:0006272">
    <property type="term" value="P:leading strand elongation"/>
    <property type="evidence" value="ECO:0007669"/>
    <property type="project" value="TreeGrafter"/>
</dbReference>
<reference evidence="10" key="1">
    <citation type="journal article" date="2023" name="IScience">
        <title>Live-bearing cockroach genome reveals convergent evolutionary mechanisms linked to viviparity in insects and beyond.</title>
        <authorList>
            <person name="Fouks B."/>
            <person name="Harrison M.C."/>
            <person name="Mikhailova A.A."/>
            <person name="Marchal E."/>
            <person name="English S."/>
            <person name="Carruthers M."/>
            <person name="Jennings E.C."/>
            <person name="Chiamaka E.L."/>
            <person name="Frigard R.A."/>
            <person name="Pippel M."/>
            <person name="Attardo G.M."/>
            <person name="Benoit J.B."/>
            <person name="Bornberg-Bauer E."/>
            <person name="Tobe S.S."/>
        </authorList>
    </citation>
    <scope>NUCLEOTIDE SEQUENCE</scope>
    <source>
        <strain evidence="10">Stay&amp;Tobe</strain>
    </source>
</reference>
<dbReference type="InterPro" id="IPR022659">
    <property type="entry name" value="Pr_cel_nuc_antig_CS"/>
</dbReference>
<gene>
    <name evidence="10" type="ORF">L9F63_023552</name>
</gene>
<evidence type="ECO:0000256" key="2">
    <source>
        <dbReference type="ARBA" id="ARBA00010462"/>
    </source>
</evidence>
<dbReference type="GO" id="GO:0042542">
    <property type="term" value="P:response to hydrogen peroxide"/>
    <property type="evidence" value="ECO:0007669"/>
    <property type="project" value="UniProtKB-ARBA"/>
</dbReference>
<dbReference type="FunFam" id="3.70.10.10:FF:000001">
    <property type="entry name" value="Proliferating cell nuclear antigen"/>
    <property type="match status" value="1"/>
</dbReference>
<comment type="subcellular location">
    <subcellularLocation>
        <location evidence="1 6">Nucleus</location>
    </subcellularLocation>
</comment>
<organism evidence="10 11">
    <name type="scientific">Diploptera punctata</name>
    <name type="common">Pacific beetle cockroach</name>
    <dbReference type="NCBI Taxonomy" id="6984"/>
    <lineage>
        <taxon>Eukaryota</taxon>
        <taxon>Metazoa</taxon>
        <taxon>Ecdysozoa</taxon>
        <taxon>Arthropoda</taxon>
        <taxon>Hexapoda</taxon>
        <taxon>Insecta</taxon>
        <taxon>Pterygota</taxon>
        <taxon>Neoptera</taxon>
        <taxon>Polyneoptera</taxon>
        <taxon>Dictyoptera</taxon>
        <taxon>Blattodea</taxon>
        <taxon>Blaberoidea</taxon>
        <taxon>Blaberidae</taxon>
        <taxon>Diplopterinae</taxon>
        <taxon>Diploptera</taxon>
    </lineage>
</organism>
<dbReference type="GO" id="GO:0072702">
    <property type="term" value="P:response to methyl methanesulfonate"/>
    <property type="evidence" value="ECO:0007669"/>
    <property type="project" value="UniProtKB-ARBA"/>
</dbReference>
<dbReference type="PROSITE" id="PS01251">
    <property type="entry name" value="PCNA_1"/>
    <property type="match status" value="1"/>
</dbReference>
<comment type="function">
    <text evidence="6">This protein is an auxiliary protein of DNA polymerase delta and is involved in the control of eukaryotic DNA replication by increasing the polymerase's processivity during elongation of the leading strand.</text>
</comment>
<dbReference type="Gene3D" id="3.70.10.10">
    <property type="match status" value="1"/>
</dbReference>
<dbReference type="PANTHER" id="PTHR11352:SF0">
    <property type="entry name" value="PROLIFERATING CELL NUCLEAR ANTIGEN"/>
    <property type="match status" value="1"/>
</dbReference>
<dbReference type="Proteomes" id="UP001233999">
    <property type="component" value="Unassembled WGS sequence"/>
</dbReference>
<evidence type="ECO:0000259" key="9">
    <source>
        <dbReference type="Pfam" id="PF02747"/>
    </source>
</evidence>
<dbReference type="Pfam" id="PF00705">
    <property type="entry name" value="PCNA_N"/>
    <property type="match status" value="1"/>
</dbReference>
<proteinExistence type="inferred from homology"/>
<dbReference type="EMBL" id="JASPKZ010007960">
    <property type="protein sequence ID" value="KAJ9581280.1"/>
    <property type="molecule type" value="Genomic_DNA"/>
</dbReference>
<dbReference type="PRINTS" id="PR00339">
    <property type="entry name" value="PCNACYCLIN"/>
</dbReference>
<accession>A0AAD7ZJ31</accession>
<evidence type="ECO:0000313" key="11">
    <source>
        <dbReference type="Proteomes" id="UP001233999"/>
    </source>
</evidence>
<dbReference type="InterPro" id="IPR000730">
    <property type="entry name" value="Pr_cel_nuc_antig"/>
</dbReference>
<keyword evidence="3 7" id="KW-0235">DNA replication</keyword>
<dbReference type="GO" id="GO:0043626">
    <property type="term" value="C:PCNA complex"/>
    <property type="evidence" value="ECO:0007669"/>
    <property type="project" value="TreeGrafter"/>
</dbReference>
<dbReference type="NCBIfam" id="TIGR00590">
    <property type="entry name" value="pcna"/>
    <property type="match status" value="1"/>
</dbReference>